<dbReference type="KEGG" id="gry:D7I44_01775"/>
<organism evidence="2 3">
    <name type="scientific">Gryllotalpicola protaetiae</name>
    <dbReference type="NCBI Taxonomy" id="2419771"/>
    <lineage>
        <taxon>Bacteria</taxon>
        <taxon>Bacillati</taxon>
        <taxon>Actinomycetota</taxon>
        <taxon>Actinomycetes</taxon>
        <taxon>Micrococcales</taxon>
        <taxon>Microbacteriaceae</taxon>
        <taxon>Gryllotalpicola</taxon>
    </lineage>
</organism>
<reference evidence="2 3" key="1">
    <citation type="submission" date="2018-09" db="EMBL/GenBank/DDBJ databases">
        <title>Genome sequencing of strain 2DFW10M-5.</title>
        <authorList>
            <person name="Heo J."/>
            <person name="Kim S.-J."/>
            <person name="Kwon S.-W."/>
        </authorList>
    </citation>
    <scope>NUCLEOTIDE SEQUENCE [LARGE SCALE GENOMIC DNA]</scope>
    <source>
        <strain evidence="2 3">2DFW10M-5</strain>
    </source>
</reference>
<proteinExistence type="predicted"/>
<dbReference type="SUPFAM" id="SSF46955">
    <property type="entry name" value="Putative DNA-binding domain"/>
    <property type="match status" value="1"/>
</dbReference>
<dbReference type="Pfam" id="PF12728">
    <property type="entry name" value="HTH_17"/>
    <property type="match status" value="1"/>
</dbReference>
<accession>A0A387BN05</accession>
<keyword evidence="3" id="KW-1185">Reference proteome</keyword>
<dbReference type="AlphaFoldDB" id="A0A387BN05"/>
<dbReference type="InterPro" id="IPR009061">
    <property type="entry name" value="DNA-bd_dom_put_sf"/>
</dbReference>
<name>A0A387BN05_9MICO</name>
<dbReference type="RefSeq" id="WP_120787920.1">
    <property type="nucleotide sequence ID" value="NZ_CP032624.1"/>
</dbReference>
<gene>
    <name evidence="2" type="ORF">D7I44_01775</name>
</gene>
<feature type="domain" description="Helix-turn-helix" evidence="1">
    <location>
        <begin position="5"/>
        <end position="60"/>
    </location>
</feature>
<dbReference type="InterPro" id="IPR041657">
    <property type="entry name" value="HTH_17"/>
</dbReference>
<dbReference type="Proteomes" id="UP000275069">
    <property type="component" value="Chromosome"/>
</dbReference>
<sequence length="72" mass="8275">MTGTLLSVGDAARRVRKDRRTIDRWIANGELPTIRICDNTGRTVIRLVQEEHLLAVWRRRLLKAKGQEDAHA</sequence>
<dbReference type="EMBL" id="CP032624">
    <property type="protein sequence ID" value="AYG02386.1"/>
    <property type="molecule type" value="Genomic_DNA"/>
</dbReference>
<evidence type="ECO:0000259" key="1">
    <source>
        <dbReference type="Pfam" id="PF12728"/>
    </source>
</evidence>
<protein>
    <recommendedName>
        <fullName evidence="1">Helix-turn-helix domain-containing protein</fullName>
    </recommendedName>
</protein>
<evidence type="ECO:0000313" key="3">
    <source>
        <dbReference type="Proteomes" id="UP000275069"/>
    </source>
</evidence>
<evidence type="ECO:0000313" key="2">
    <source>
        <dbReference type="EMBL" id="AYG02386.1"/>
    </source>
</evidence>